<dbReference type="InterPro" id="IPR030456">
    <property type="entry name" value="TF_fork_head_CS_2"/>
</dbReference>
<feature type="DNA-binding region" description="Fork-head" evidence="11">
    <location>
        <begin position="42"/>
        <end position="137"/>
    </location>
</feature>
<dbReference type="PANTHER" id="PTHR11829">
    <property type="entry name" value="FORKHEAD BOX PROTEIN"/>
    <property type="match status" value="1"/>
</dbReference>
<evidence type="ECO:0000256" key="5">
    <source>
        <dbReference type="ARBA" id="ARBA00022843"/>
    </source>
</evidence>
<keyword evidence="5" id="KW-0832">Ubl conjugation</keyword>
<evidence type="ECO:0000256" key="10">
    <source>
        <dbReference type="ARBA" id="ARBA00034872"/>
    </source>
</evidence>
<dbReference type="GO" id="GO:0000981">
    <property type="term" value="F:DNA-binding transcription factor activity, RNA polymerase II-specific"/>
    <property type="evidence" value="ECO:0007669"/>
    <property type="project" value="TreeGrafter"/>
</dbReference>
<dbReference type="InterPro" id="IPR036390">
    <property type="entry name" value="WH_DNA-bd_sf"/>
</dbReference>
<accession>H2TKY3</accession>
<reference evidence="13 14" key="1">
    <citation type="journal article" date="2011" name="Genome Biol. Evol.">
        <title>Integration of the genetic map and genome assembly of fugu facilitates insights into distinct features of genome evolution in teleosts and mammals.</title>
        <authorList>
            <person name="Kai W."/>
            <person name="Kikuchi K."/>
            <person name="Tohari S."/>
            <person name="Chew A.K."/>
            <person name="Tay A."/>
            <person name="Fujiwara A."/>
            <person name="Hosoya S."/>
            <person name="Suetake H."/>
            <person name="Naruse K."/>
            <person name="Brenner S."/>
            <person name="Suzuki Y."/>
            <person name="Venkatesh B."/>
        </authorList>
    </citation>
    <scope>NUCLEOTIDE SEQUENCE [LARGE SCALE GENOMIC DNA]</scope>
</reference>
<dbReference type="InterPro" id="IPR050211">
    <property type="entry name" value="FOX_domain-containing"/>
</dbReference>
<protein>
    <recommendedName>
        <fullName evidence="10">Forkhead box protein L2</fullName>
    </recommendedName>
</protein>
<dbReference type="AlphaFoldDB" id="H2TKY3"/>
<evidence type="ECO:0000256" key="7">
    <source>
        <dbReference type="ARBA" id="ARBA00023125"/>
    </source>
</evidence>
<dbReference type="Pfam" id="PF00250">
    <property type="entry name" value="Forkhead"/>
    <property type="match status" value="1"/>
</dbReference>
<dbReference type="OMA" id="YHRHPPV"/>
<feature type="domain" description="Fork-head" evidence="12">
    <location>
        <begin position="42"/>
        <end position="137"/>
    </location>
</feature>
<evidence type="ECO:0000256" key="4">
    <source>
        <dbReference type="ARBA" id="ARBA00022782"/>
    </source>
</evidence>
<keyword evidence="4" id="KW-0221">Differentiation</keyword>
<keyword evidence="9 11" id="KW-0539">Nucleus</keyword>
<evidence type="ECO:0000256" key="3">
    <source>
        <dbReference type="ARBA" id="ARBA00022553"/>
    </source>
</evidence>
<dbReference type="Proteomes" id="UP000005226">
    <property type="component" value="Chromosome 3"/>
</dbReference>
<dbReference type="GO" id="GO:0030154">
    <property type="term" value="P:cell differentiation"/>
    <property type="evidence" value="ECO:0007669"/>
    <property type="project" value="UniProtKB-KW"/>
</dbReference>
<dbReference type="STRING" id="31033.ENSTRUP00000025338"/>
<dbReference type="PROSITE" id="PS00657">
    <property type="entry name" value="FORK_HEAD_1"/>
    <property type="match status" value="1"/>
</dbReference>
<evidence type="ECO:0000256" key="1">
    <source>
        <dbReference type="ARBA" id="ARBA00004123"/>
    </source>
</evidence>
<dbReference type="GO" id="GO:0005634">
    <property type="term" value="C:nucleus"/>
    <property type="evidence" value="ECO:0007669"/>
    <property type="project" value="UniProtKB-SubCell"/>
</dbReference>
<dbReference type="GO" id="GO:0000978">
    <property type="term" value="F:RNA polymerase II cis-regulatory region sequence-specific DNA binding"/>
    <property type="evidence" value="ECO:0007669"/>
    <property type="project" value="TreeGrafter"/>
</dbReference>
<dbReference type="PROSITE" id="PS00658">
    <property type="entry name" value="FORK_HEAD_2"/>
    <property type="match status" value="1"/>
</dbReference>
<evidence type="ECO:0000256" key="6">
    <source>
        <dbReference type="ARBA" id="ARBA00023015"/>
    </source>
</evidence>
<dbReference type="FunCoup" id="H2TKY3">
    <property type="interactions" value="10"/>
</dbReference>
<dbReference type="PROSITE" id="PS50039">
    <property type="entry name" value="FORK_HEAD_3"/>
    <property type="match status" value="1"/>
</dbReference>
<keyword evidence="6" id="KW-0805">Transcription regulation</keyword>
<evidence type="ECO:0000313" key="13">
    <source>
        <dbReference type="Ensembl" id="ENSTRUP00000025338.3"/>
    </source>
</evidence>
<comment type="subcellular location">
    <subcellularLocation>
        <location evidence="1 11">Nucleus</location>
    </subcellularLocation>
</comment>
<dbReference type="CDD" id="cd20028">
    <property type="entry name" value="FH_FOXL2"/>
    <property type="match status" value="1"/>
</dbReference>
<dbReference type="PANTHER" id="PTHR11829:SF411">
    <property type="entry name" value="FORKHEAD BOX PROTEIN L2"/>
    <property type="match status" value="1"/>
</dbReference>
<evidence type="ECO:0000259" key="12">
    <source>
        <dbReference type="PROSITE" id="PS50039"/>
    </source>
</evidence>
<evidence type="ECO:0000256" key="8">
    <source>
        <dbReference type="ARBA" id="ARBA00023163"/>
    </source>
</evidence>
<dbReference type="GO" id="GO:0009653">
    <property type="term" value="P:anatomical structure morphogenesis"/>
    <property type="evidence" value="ECO:0007669"/>
    <property type="project" value="TreeGrafter"/>
</dbReference>
<evidence type="ECO:0000313" key="14">
    <source>
        <dbReference type="Proteomes" id="UP000005226"/>
    </source>
</evidence>
<dbReference type="eggNOG" id="KOG2294">
    <property type="taxonomic scope" value="Eukaryota"/>
</dbReference>
<dbReference type="Gene3D" id="1.10.10.10">
    <property type="entry name" value="Winged helix-like DNA-binding domain superfamily/Winged helix DNA-binding domain"/>
    <property type="match status" value="1"/>
</dbReference>
<dbReference type="InterPro" id="IPR036388">
    <property type="entry name" value="WH-like_DNA-bd_sf"/>
</dbReference>
<dbReference type="InParanoid" id="H2TKY3"/>
<keyword evidence="2" id="KW-1017">Isopeptide bond</keyword>
<dbReference type="InterPro" id="IPR018122">
    <property type="entry name" value="TF_fork_head_CS_1"/>
</dbReference>
<evidence type="ECO:0000256" key="11">
    <source>
        <dbReference type="PROSITE-ProRule" id="PRU00089"/>
    </source>
</evidence>
<organism evidence="13 14">
    <name type="scientific">Takifugu rubripes</name>
    <name type="common">Japanese pufferfish</name>
    <name type="synonym">Fugu rubripes</name>
    <dbReference type="NCBI Taxonomy" id="31033"/>
    <lineage>
        <taxon>Eukaryota</taxon>
        <taxon>Metazoa</taxon>
        <taxon>Chordata</taxon>
        <taxon>Craniata</taxon>
        <taxon>Vertebrata</taxon>
        <taxon>Euteleostomi</taxon>
        <taxon>Actinopterygii</taxon>
        <taxon>Neopterygii</taxon>
        <taxon>Teleostei</taxon>
        <taxon>Neoteleostei</taxon>
        <taxon>Acanthomorphata</taxon>
        <taxon>Eupercaria</taxon>
        <taxon>Tetraodontiformes</taxon>
        <taxon>Tetradontoidea</taxon>
        <taxon>Tetraodontidae</taxon>
        <taxon>Takifugu</taxon>
    </lineage>
</organism>
<dbReference type="InterPro" id="IPR047515">
    <property type="entry name" value="FH_FOXL2"/>
</dbReference>
<dbReference type="SUPFAM" id="SSF46785">
    <property type="entry name" value="Winged helix' DNA-binding domain"/>
    <property type="match status" value="1"/>
</dbReference>
<dbReference type="InterPro" id="IPR001766">
    <property type="entry name" value="Fork_head_dom"/>
</dbReference>
<evidence type="ECO:0000256" key="9">
    <source>
        <dbReference type="ARBA" id="ARBA00023242"/>
    </source>
</evidence>
<dbReference type="PRINTS" id="PR00053">
    <property type="entry name" value="FORKHEAD"/>
</dbReference>
<name>H2TKY3_TAKRU</name>
<dbReference type="GeneTree" id="ENSGT00940000162075"/>
<keyword evidence="3" id="KW-0597">Phosphoprotein</keyword>
<reference evidence="13" key="3">
    <citation type="submission" date="2025-09" db="UniProtKB">
        <authorList>
            <consortium name="Ensembl"/>
        </authorList>
    </citation>
    <scope>IDENTIFICATION</scope>
</reference>
<evidence type="ECO:0000256" key="2">
    <source>
        <dbReference type="ARBA" id="ARBA00022499"/>
    </source>
</evidence>
<dbReference type="Ensembl" id="ENSTRUT00000025441.3">
    <property type="protein sequence ID" value="ENSTRUP00000025338.3"/>
    <property type="gene ID" value="ENSTRUG00000010070.3"/>
</dbReference>
<dbReference type="HOGENOM" id="CLU_023357_1_0_1"/>
<dbReference type="SMART" id="SM00339">
    <property type="entry name" value="FH"/>
    <property type="match status" value="1"/>
</dbReference>
<proteinExistence type="predicted"/>
<keyword evidence="8" id="KW-0804">Transcription</keyword>
<keyword evidence="7 11" id="KW-0238">DNA-binding</keyword>
<reference evidence="13" key="2">
    <citation type="submission" date="2025-08" db="UniProtKB">
        <authorList>
            <consortium name="Ensembl"/>
        </authorList>
    </citation>
    <scope>IDENTIFICATION</scope>
</reference>
<dbReference type="FunFam" id="1.10.10.10:FF:000598">
    <property type="entry name" value="forkhead box protein I1 isoform X2"/>
    <property type="match status" value="1"/>
</dbReference>
<keyword evidence="14" id="KW-1185">Reference proteome</keyword>
<sequence>SLIIVIVFDTQCILRDFMAYILCSSSPALKAPDAQDIYSPLKPPYSYVALIAMAIGQSPGKRLTLRGIYDFITTRFPYYSKDKRSWQNSVRHNLSLNDCFLKVPIKETGGDRKGNYWVLDPAFEDMFEKGDYRRKRRVKRPCRPPSLESLYLQPYVGARWGVAPQPPAYPASQLFHGHTHLVSPTAPVTSYCPPHFSHPPYGSYHLHPPPHNACPYGAVTQPLSPEGGSVSMACNFQQVSSYAVFDM</sequence>